<dbReference type="SUPFAM" id="SSF55136">
    <property type="entry name" value="Probable bacterial effector-binding domain"/>
    <property type="match status" value="1"/>
</dbReference>
<organism evidence="2 3">
    <name type="scientific">Terriglobus roseus</name>
    <dbReference type="NCBI Taxonomy" id="392734"/>
    <lineage>
        <taxon>Bacteria</taxon>
        <taxon>Pseudomonadati</taxon>
        <taxon>Acidobacteriota</taxon>
        <taxon>Terriglobia</taxon>
        <taxon>Terriglobales</taxon>
        <taxon>Acidobacteriaceae</taxon>
        <taxon>Terriglobus</taxon>
    </lineage>
</organism>
<dbReference type="InterPro" id="IPR010499">
    <property type="entry name" value="AraC_E-bd"/>
</dbReference>
<dbReference type="GO" id="GO:0003677">
    <property type="term" value="F:DNA binding"/>
    <property type="evidence" value="ECO:0007669"/>
    <property type="project" value="UniProtKB-KW"/>
</dbReference>
<dbReference type="Pfam" id="PF14526">
    <property type="entry name" value="Cass2"/>
    <property type="match status" value="1"/>
</dbReference>
<dbReference type="PANTHER" id="PTHR36444:SF2">
    <property type="entry name" value="TRANSCRIPTIONAL REGULATOR PROTEIN YOBU-RELATED"/>
    <property type="match status" value="1"/>
</dbReference>
<accession>A0A1G7MH23</accession>
<dbReference type="InterPro" id="IPR053182">
    <property type="entry name" value="YobU-like_regulator"/>
</dbReference>
<dbReference type="Proteomes" id="UP000182427">
    <property type="component" value="Chromosome I"/>
</dbReference>
<sequence>MASDGFEKITPRRIAGISARCVNSQPETIHALWAQYTQQDIPARLQGNGMYAVYFEYESDFSGPYTLLLGQHVEDDAPLPEGMRDVFLEPGDYAVFDAVGPFPQSIVDAWSRIWSSSLQRTYRTDFEMYLGPERASIFVGVWESENLL</sequence>
<keyword evidence="3" id="KW-1185">Reference proteome</keyword>
<dbReference type="SMART" id="SM00871">
    <property type="entry name" value="AraC_E_bind"/>
    <property type="match status" value="1"/>
</dbReference>
<dbReference type="RefSeq" id="WP_172838281.1">
    <property type="nucleotide sequence ID" value="NZ_LT629690.1"/>
</dbReference>
<dbReference type="PANTHER" id="PTHR36444">
    <property type="entry name" value="TRANSCRIPTIONAL REGULATOR PROTEIN YOBU-RELATED"/>
    <property type="match status" value="1"/>
</dbReference>
<evidence type="ECO:0000313" key="2">
    <source>
        <dbReference type="EMBL" id="SDF61168.1"/>
    </source>
</evidence>
<proteinExistence type="predicted"/>
<keyword evidence="2" id="KW-0238">DNA-binding</keyword>
<dbReference type="InterPro" id="IPR011256">
    <property type="entry name" value="Reg_factor_effector_dom_sf"/>
</dbReference>
<dbReference type="Gene3D" id="3.20.80.10">
    <property type="entry name" value="Regulatory factor, effector binding domain"/>
    <property type="match status" value="1"/>
</dbReference>
<name>A0A1G7MH23_9BACT</name>
<evidence type="ECO:0000259" key="1">
    <source>
        <dbReference type="SMART" id="SM00871"/>
    </source>
</evidence>
<dbReference type="EMBL" id="LT629690">
    <property type="protein sequence ID" value="SDF61168.1"/>
    <property type="molecule type" value="Genomic_DNA"/>
</dbReference>
<feature type="domain" description="AraC effector-binding" evidence="1">
    <location>
        <begin position="4"/>
        <end position="142"/>
    </location>
</feature>
<protein>
    <submittedName>
        <fullName evidence="2">Predicted transcriptional regulator YdeE, contains AraC-type DNA-binding domain</fullName>
    </submittedName>
</protein>
<gene>
    <name evidence="2" type="ORF">SAMN05444167_2806</name>
</gene>
<evidence type="ECO:0000313" key="3">
    <source>
        <dbReference type="Proteomes" id="UP000182427"/>
    </source>
</evidence>
<reference evidence="2 3" key="1">
    <citation type="submission" date="2016-10" db="EMBL/GenBank/DDBJ databases">
        <authorList>
            <person name="de Groot N.N."/>
        </authorList>
    </citation>
    <scope>NUCLEOTIDE SEQUENCE [LARGE SCALE GENOMIC DNA]</scope>
    <source>
        <strain evidence="2 3">GAS232</strain>
    </source>
</reference>
<dbReference type="InterPro" id="IPR029441">
    <property type="entry name" value="Cass2"/>
</dbReference>
<dbReference type="AlphaFoldDB" id="A0A1G7MH23"/>